<dbReference type="AlphaFoldDB" id="A0A364NMQ3"/>
<keyword evidence="3" id="KW-1185">Reference proteome</keyword>
<dbReference type="Proteomes" id="UP000250744">
    <property type="component" value="Unassembled WGS sequence"/>
</dbReference>
<dbReference type="Pfam" id="PF12365">
    <property type="entry name" value="DUF3649"/>
    <property type="match status" value="1"/>
</dbReference>
<organism evidence="2 3">
    <name type="scientific">Nitrincola tibetensis</name>
    <dbReference type="NCBI Taxonomy" id="2219697"/>
    <lineage>
        <taxon>Bacteria</taxon>
        <taxon>Pseudomonadati</taxon>
        <taxon>Pseudomonadota</taxon>
        <taxon>Gammaproteobacteria</taxon>
        <taxon>Oceanospirillales</taxon>
        <taxon>Oceanospirillaceae</taxon>
        <taxon>Nitrincola</taxon>
    </lineage>
</organism>
<evidence type="ECO:0000256" key="1">
    <source>
        <dbReference type="SAM" id="Phobius"/>
    </source>
</evidence>
<keyword evidence="1" id="KW-0472">Membrane</keyword>
<accession>A0A364NMQ3</accession>
<dbReference type="EMBL" id="QKRX01000006">
    <property type="protein sequence ID" value="RAU18167.1"/>
    <property type="molecule type" value="Genomic_DNA"/>
</dbReference>
<protein>
    <submittedName>
        <fullName evidence="2">Iron transporter</fullName>
    </submittedName>
</protein>
<name>A0A364NMQ3_9GAMM</name>
<keyword evidence="1" id="KW-1133">Transmembrane helix</keyword>
<comment type="caution">
    <text evidence="2">The sequence shown here is derived from an EMBL/GenBank/DDBJ whole genome shotgun (WGS) entry which is preliminary data.</text>
</comment>
<feature type="transmembrane region" description="Helical" evidence="1">
    <location>
        <begin position="47"/>
        <end position="68"/>
    </location>
</feature>
<evidence type="ECO:0000313" key="3">
    <source>
        <dbReference type="Proteomes" id="UP000250744"/>
    </source>
</evidence>
<gene>
    <name evidence="2" type="ORF">DN062_09845</name>
</gene>
<reference evidence="2 3" key="1">
    <citation type="submission" date="2018-06" db="EMBL/GenBank/DDBJ databases">
        <title>Nitrincola tibetense sp. nov., isolated from Lake XuguoCo on Tibetan Plateau.</title>
        <authorList>
            <person name="Xing P."/>
        </authorList>
    </citation>
    <scope>NUCLEOTIDE SEQUENCE [LARGE SCALE GENOMIC DNA]</scope>
    <source>
        <strain evidence="3">xg18</strain>
    </source>
</reference>
<keyword evidence="1" id="KW-0812">Transmembrane</keyword>
<feature type="transmembrane region" description="Helical" evidence="1">
    <location>
        <begin position="12"/>
        <end position="41"/>
    </location>
</feature>
<dbReference type="InterPro" id="IPR022109">
    <property type="entry name" value="DUF3649"/>
</dbReference>
<proteinExistence type="predicted"/>
<sequence length="99" mass="10787">MQDDKKQKGYRLSVLSRVVAAAVGGYVLALVASIVLAAFMPGNRAEGVLWAMQLSFAVYTLAVIWVFAARTATRAWIGLFIPIVFLSIWAVWLTQGGVK</sequence>
<feature type="transmembrane region" description="Helical" evidence="1">
    <location>
        <begin position="75"/>
        <end position="93"/>
    </location>
</feature>
<dbReference type="OrthoDB" id="1684279at2"/>
<evidence type="ECO:0000313" key="2">
    <source>
        <dbReference type="EMBL" id="RAU18167.1"/>
    </source>
</evidence>